<dbReference type="SUPFAM" id="SSF161084">
    <property type="entry name" value="MAPEG domain-like"/>
    <property type="match status" value="1"/>
</dbReference>
<dbReference type="GeneID" id="37073085"/>
<evidence type="ECO:0000256" key="3">
    <source>
        <dbReference type="ARBA" id="ARBA00022989"/>
    </source>
</evidence>
<evidence type="ECO:0008006" key="8">
    <source>
        <dbReference type="Google" id="ProtNLM"/>
    </source>
</evidence>
<evidence type="ECO:0000313" key="6">
    <source>
        <dbReference type="EMBL" id="PYH45336.1"/>
    </source>
</evidence>
<keyword evidence="2 5" id="KW-0812">Transmembrane</keyword>
<feature type="transmembrane region" description="Helical" evidence="5">
    <location>
        <begin position="110"/>
        <end position="131"/>
    </location>
</feature>
<name>A0A318ZCX8_9EURO</name>
<sequence length="163" mass="18218">SLLTTLGLRTTPSSPTPNRIAIVILINWFLAHGVLNTRTARQQLRLDSSGVAWYDLLQHGEAAVRSGKMTRRQLERLKRRETAYTNVIEGFPLFLAGALLALFVQVPPEIINSFGIWFSILRVTYAAAYVLIESEGLRFVPSLLWWCGDTACFAALMIAGKRL</sequence>
<evidence type="ECO:0000256" key="5">
    <source>
        <dbReference type="SAM" id="Phobius"/>
    </source>
</evidence>
<keyword evidence="7" id="KW-1185">Reference proteome</keyword>
<feature type="transmembrane region" description="Helical" evidence="5">
    <location>
        <begin position="83"/>
        <end position="104"/>
    </location>
</feature>
<dbReference type="PANTHER" id="PTHR35371">
    <property type="entry name" value="INNER MEMBRANE PROTEIN"/>
    <property type="match status" value="1"/>
</dbReference>
<feature type="transmembrane region" description="Helical" evidence="5">
    <location>
        <begin position="143"/>
        <end position="160"/>
    </location>
</feature>
<proteinExistence type="predicted"/>
<dbReference type="InterPro" id="IPR023352">
    <property type="entry name" value="MAPEG-like_dom_sf"/>
</dbReference>
<organism evidence="6 7">
    <name type="scientific">Aspergillus saccharolyticus JOP 1030-1</name>
    <dbReference type="NCBI Taxonomy" id="1450539"/>
    <lineage>
        <taxon>Eukaryota</taxon>
        <taxon>Fungi</taxon>
        <taxon>Dikarya</taxon>
        <taxon>Ascomycota</taxon>
        <taxon>Pezizomycotina</taxon>
        <taxon>Eurotiomycetes</taxon>
        <taxon>Eurotiomycetidae</taxon>
        <taxon>Eurotiales</taxon>
        <taxon>Aspergillaceae</taxon>
        <taxon>Aspergillus</taxon>
        <taxon>Aspergillus subgen. Circumdati</taxon>
    </lineage>
</organism>
<dbReference type="PANTHER" id="PTHR35371:SF2">
    <property type="entry name" value="MAPEG FAMILY PROTEIN"/>
    <property type="match status" value="1"/>
</dbReference>
<accession>A0A318ZCX8</accession>
<feature type="transmembrane region" description="Helical" evidence="5">
    <location>
        <begin position="20"/>
        <end position="37"/>
    </location>
</feature>
<dbReference type="RefSeq" id="XP_025431318.1">
    <property type="nucleotide sequence ID" value="XM_025571857.1"/>
</dbReference>
<keyword evidence="3 5" id="KW-1133">Transmembrane helix</keyword>
<dbReference type="Proteomes" id="UP000248349">
    <property type="component" value="Unassembled WGS sequence"/>
</dbReference>
<protein>
    <recommendedName>
        <fullName evidence="8">MAPEG family protein</fullName>
    </recommendedName>
</protein>
<dbReference type="Gene3D" id="1.20.120.550">
    <property type="entry name" value="Membrane associated eicosanoid/glutathione metabolism-like domain"/>
    <property type="match status" value="1"/>
</dbReference>
<evidence type="ECO:0000256" key="4">
    <source>
        <dbReference type="ARBA" id="ARBA00023136"/>
    </source>
</evidence>
<dbReference type="EMBL" id="KZ821232">
    <property type="protein sequence ID" value="PYH45336.1"/>
    <property type="molecule type" value="Genomic_DNA"/>
</dbReference>
<evidence type="ECO:0000256" key="1">
    <source>
        <dbReference type="ARBA" id="ARBA00004370"/>
    </source>
</evidence>
<dbReference type="InterPro" id="IPR001129">
    <property type="entry name" value="Membr-assoc_MAPEG"/>
</dbReference>
<gene>
    <name evidence="6" type="ORF">BP01DRAFT_296732</name>
</gene>
<dbReference type="OrthoDB" id="2122304at2759"/>
<dbReference type="GO" id="GO:0016020">
    <property type="term" value="C:membrane"/>
    <property type="evidence" value="ECO:0007669"/>
    <property type="project" value="UniProtKB-SubCell"/>
</dbReference>
<dbReference type="Pfam" id="PF01124">
    <property type="entry name" value="MAPEG"/>
    <property type="match status" value="1"/>
</dbReference>
<evidence type="ECO:0000313" key="7">
    <source>
        <dbReference type="Proteomes" id="UP000248349"/>
    </source>
</evidence>
<reference evidence="6 7" key="1">
    <citation type="submission" date="2016-12" db="EMBL/GenBank/DDBJ databases">
        <title>The genomes of Aspergillus section Nigri reveals drivers in fungal speciation.</title>
        <authorList>
            <consortium name="DOE Joint Genome Institute"/>
            <person name="Vesth T.C."/>
            <person name="Nybo J."/>
            <person name="Theobald S."/>
            <person name="Brandl J."/>
            <person name="Frisvad J.C."/>
            <person name="Nielsen K.F."/>
            <person name="Lyhne E.K."/>
            <person name="Kogle M.E."/>
            <person name="Kuo A."/>
            <person name="Riley R."/>
            <person name="Clum A."/>
            <person name="Nolan M."/>
            <person name="Lipzen A."/>
            <person name="Salamov A."/>
            <person name="Henrissat B."/>
            <person name="Wiebenga A."/>
            <person name="De Vries R.P."/>
            <person name="Grigoriev I.V."/>
            <person name="Mortensen U.H."/>
            <person name="Andersen M.R."/>
            <person name="Baker S.E."/>
        </authorList>
    </citation>
    <scope>NUCLEOTIDE SEQUENCE [LARGE SCALE GENOMIC DNA]</scope>
    <source>
        <strain evidence="6 7">JOP 1030-1</strain>
    </source>
</reference>
<dbReference type="AlphaFoldDB" id="A0A318ZCX8"/>
<evidence type="ECO:0000256" key="2">
    <source>
        <dbReference type="ARBA" id="ARBA00022692"/>
    </source>
</evidence>
<comment type="subcellular location">
    <subcellularLocation>
        <location evidence="1">Membrane</location>
    </subcellularLocation>
</comment>
<keyword evidence="4 5" id="KW-0472">Membrane</keyword>
<feature type="non-terminal residue" evidence="6">
    <location>
        <position position="1"/>
    </location>
</feature>